<reference evidence="2" key="1">
    <citation type="submission" date="2019-11" db="EMBL/GenBank/DDBJ databases">
        <authorList>
            <person name="Feng L."/>
        </authorList>
    </citation>
    <scope>NUCLEOTIDE SEQUENCE</scope>
    <source>
        <strain evidence="2">RtorquesLFYP15</strain>
    </source>
</reference>
<feature type="transmembrane region" description="Helical" evidence="1">
    <location>
        <begin position="7"/>
        <end position="28"/>
    </location>
</feature>
<proteinExistence type="predicted"/>
<dbReference type="RefSeq" id="WP_196020243.1">
    <property type="nucleotide sequence ID" value="NZ_CACRUQ010000006.1"/>
</dbReference>
<gene>
    <name evidence="2" type="ORF">RTLFYP15_01135</name>
</gene>
<dbReference type="EMBL" id="CACRUQ010000006">
    <property type="protein sequence ID" value="VYT95789.1"/>
    <property type="molecule type" value="Genomic_DNA"/>
</dbReference>
<dbReference type="AlphaFoldDB" id="A0A6N3ATI1"/>
<evidence type="ECO:0000313" key="2">
    <source>
        <dbReference type="EMBL" id="VYT95789.1"/>
    </source>
</evidence>
<organism evidence="2">
    <name type="scientific">[Ruminococcus] torques</name>
    <dbReference type="NCBI Taxonomy" id="33039"/>
    <lineage>
        <taxon>Bacteria</taxon>
        <taxon>Bacillati</taxon>
        <taxon>Bacillota</taxon>
        <taxon>Clostridia</taxon>
        <taxon>Lachnospirales</taxon>
        <taxon>Lachnospiraceae</taxon>
        <taxon>Mediterraneibacter</taxon>
    </lineage>
</organism>
<accession>A0A6N3ATI1</accession>
<sequence length="555" mass="64300">MKKTVKGAIGIIAAAGLVAGGYFGYGVLGTKAGKVVNEVQSKVKQTVNSKDKKGQKNNTKNMNYSGWYINRISTYLPFYKSSDELTDDELQEIYISAMDYYCSYRNHIEDDGTVIGIVTSEYMNNYRDRMIISDDSLIERSDSNKQWIFKGDTFDELNQILDVEFDFSKFESDHIVYDGEKFVVTFTGDKDDQQESEIKGIYSGEEADTLNIFQDIRADQGEEIIKKHIVLVPEDNEWGYKIKSVEKGYIEFTLPMDKIGSCDEQDAIADILENYQSGENNQEECVQKLAEGWKSFTRGNFELQDKLALNESKYNREILYEWCEIAGISRKESKAVEIDNDEVALNAEEYKIKEFANGPHYIPDDRQIESYHLRVDTDKKEAINYSLIVSKDEDTGAVVLKKQNVVYEPEKNIYGYQIKSISTEEWNDEYSQELEQIELTTWELEEQWSHAGAREQIELNQKIKEIWTDEFHNIVTRLSEKYPDKKDEIEQLSEEFLSEIEEMDTTVEDESDSEAMYDEKDTILLNQNYQIQAKCYYMVGNGLMGDRIDEIVRTF</sequence>
<keyword evidence="1" id="KW-0812">Transmembrane</keyword>
<keyword evidence="1" id="KW-0472">Membrane</keyword>
<name>A0A6N3ATI1_9FIRM</name>
<keyword evidence="1" id="KW-1133">Transmembrane helix</keyword>
<protein>
    <submittedName>
        <fullName evidence="2">Uncharacterized protein</fullName>
    </submittedName>
</protein>
<evidence type="ECO:0000256" key="1">
    <source>
        <dbReference type="SAM" id="Phobius"/>
    </source>
</evidence>